<evidence type="ECO:0000313" key="1">
    <source>
        <dbReference type="EMBL" id="KIM82144.1"/>
    </source>
</evidence>
<dbReference type="HOGENOM" id="CLU_1928399_0_0_1"/>
<dbReference type="InParanoid" id="A0A0C3FR28"/>
<dbReference type="Proteomes" id="UP000054166">
    <property type="component" value="Unassembled WGS sequence"/>
</dbReference>
<organism evidence="1 2">
    <name type="scientific">Piloderma croceum (strain F 1598)</name>
    <dbReference type="NCBI Taxonomy" id="765440"/>
    <lineage>
        <taxon>Eukaryota</taxon>
        <taxon>Fungi</taxon>
        <taxon>Dikarya</taxon>
        <taxon>Basidiomycota</taxon>
        <taxon>Agaricomycotina</taxon>
        <taxon>Agaricomycetes</taxon>
        <taxon>Agaricomycetidae</taxon>
        <taxon>Atheliales</taxon>
        <taxon>Atheliaceae</taxon>
        <taxon>Piloderma</taxon>
    </lineage>
</organism>
<proteinExistence type="predicted"/>
<name>A0A0C3FR28_PILCF</name>
<protein>
    <submittedName>
        <fullName evidence="1">Uncharacterized protein</fullName>
    </submittedName>
</protein>
<dbReference type="AlphaFoldDB" id="A0A0C3FR28"/>
<gene>
    <name evidence="1" type="ORF">PILCRDRAFT_469801</name>
</gene>
<evidence type="ECO:0000313" key="2">
    <source>
        <dbReference type="Proteomes" id="UP000054166"/>
    </source>
</evidence>
<keyword evidence="2" id="KW-1185">Reference proteome</keyword>
<dbReference type="EMBL" id="KN832995">
    <property type="protein sequence ID" value="KIM82144.1"/>
    <property type="molecule type" value="Genomic_DNA"/>
</dbReference>
<accession>A0A0C3FR28</accession>
<reference evidence="2" key="2">
    <citation type="submission" date="2015-01" db="EMBL/GenBank/DDBJ databases">
        <title>Evolutionary Origins and Diversification of the Mycorrhizal Mutualists.</title>
        <authorList>
            <consortium name="DOE Joint Genome Institute"/>
            <consortium name="Mycorrhizal Genomics Consortium"/>
            <person name="Kohler A."/>
            <person name="Kuo A."/>
            <person name="Nagy L.G."/>
            <person name="Floudas D."/>
            <person name="Copeland A."/>
            <person name="Barry K.W."/>
            <person name="Cichocki N."/>
            <person name="Veneault-Fourrey C."/>
            <person name="LaButti K."/>
            <person name="Lindquist E.A."/>
            <person name="Lipzen A."/>
            <person name="Lundell T."/>
            <person name="Morin E."/>
            <person name="Murat C."/>
            <person name="Riley R."/>
            <person name="Ohm R."/>
            <person name="Sun H."/>
            <person name="Tunlid A."/>
            <person name="Henrissat B."/>
            <person name="Grigoriev I.V."/>
            <person name="Hibbett D.S."/>
            <person name="Martin F."/>
        </authorList>
    </citation>
    <scope>NUCLEOTIDE SEQUENCE [LARGE SCALE GENOMIC DNA]</scope>
    <source>
        <strain evidence="2">F 1598</strain>
    </source>
</reference>
<sequence length="131" mass="14430">MWWFGEHGTYWELFADSLQTGHHLCSVPHHRHHCHSNPECHPKVMQAEAQYFLIPASQTSIMSCSIYRSDFLSMMVLSSSGVSMAGAVERAGHIGTGMSRGDLRVGQGVGGGRWGLVAAVDVDQRELPLDH</sequence>
<reference evidence="1 2" key="1">
    <citation type="submission" date="2014-04" db="EMBL/GenBank/DDBJ databases">
        <authorList>
            <consortium name="DOE Joint Genome Institute"/>
            <person name="Kuo A."/>
            <person name="Tarkka M."/>
            <person name="Buscot F."/>
            <person name="Kohler A."/>
            <person name="Nagy L.G."/>
            <person name="Floudas D."/>
            <person name="Copeland A."/>
            <person name="Barry K.W."/>
            <person name="Cichocki N."/>
            <person name="Veneault-Fourrey C."/>
            <person name="LaButti K."/>
            <person name="Lindquist E.A."/>
            <person name="Lipzen A."/>
            <person name="Lundell T."/>
            <person name="Morin E."/>
            <person name="Murat C."/>
            <person name="Sun H."/>
            <person name="Tunlid A."/>
            <person name="Henrissat B."/>
            <person name="Grigoriev I.V."/>
            <person name="Hibbett D.S."/>
            <person name="Martin F."/>
            <person name="Nordberg H.P."/>
            <person name="Cantor M.N."/>
            <person name="Hua S.X."/>
        </authorList>
    </citation>
    <scope>NUCLEOTIDE SEQUENCE [LARGE SCALE GENOMIC DNA]</scope>
    <source>
        <strain evidence="1 2">F 1598</strain>
    </source>
</reference>